<reference evidence="2" key="1">
    <citation type="submission" date="2019-09" db="EMBL/GenBank/DDBJ databases">
        <title>Characterisation of the sponge microbiome using genome-centric metagenomics.</title>
        <authorList>
            <person name="Engelberts J.P."/>
            <person name="Robbins S.J."/>
            <person name="De Goeij J.M."/>
            <person name="Aranda M."/>
            <person name="Bell S.C."/>
            <person name="Webster N.S."/>
        </authorList>
    </citation>
    <scope>NUCLEOTIDE SEQUENCE</scope>
    <source>
        <strain evidence="2">SB0675_bin_29</strain>
    </source>
</reference>
<name>A0A6B1G659_9CHLR</name>
<organism evidence="2">
    <name type="scientific">Caldilineaceae bacterium SB0675_bin_29</name>
    <dbReference type="NCBI Taxonomy" id="2605266"/>
    <lineage>
        <taxon>Bacteria</taxon>
        <taxon>Bacillati</taxon>
        <taxon>Chloroflexota</taxon>
        <taxon>Caldilineae</taxon>
        <taxon>Caldilineales</taxon>
        <taxon>Caldilineaceae</taxon>
    </lineage>
</organism>
<dbReference type="EMBL" id="VYDA01000693">
    <property type="protein sequence ID" value="MYH63857.1"/>
    <property type="molecule type" value="Genomic_DNA"/>
</dbReference>
<dbReference type="InterPro" id="IPR058684">
    <property type="entry name" value="YopA_M"/>
</dbReference>
<dbReference type="Pfam" id="PF26308">
    <property type="entry name" value="YopA_M"/>
    <property type="match status" value="1"/>
</dbReference>
<evidence type="ECO:0000313" key="2">
    <source>
        <dbReference type="EMBL" id="MYH63857.1"/>
    </source>
</evidence>
<accession>A0A6B1G659</accession>
<comment type="caution">
    <text evidence="2">The sequence shown here is derived from an EMBL/GenBank/DDBJ whole genome shotgun (WGS) entry which is preliminary data.</text>
</comment>
<proteinExistence type="predicted"/>
<gene>
    <name evidence="2" type="ORF">F4148_19635</name>
</gene>
<protein>
    <recommendedName>
        <fullName evidence="1">YopA central domain-containing protein</fullName>
    </recommendedName>
</protein>
<feature type="domain" description="YopA central" evidence="1">
    <location>
        <begin position="141"/>
        <end position="280"/>
    </location>
</feature>
<dbReference type="AlphaFoldDB" id="A0A6B1G659"/>
<sequence length="502" mass="57029">MSPIAAPHPQLADPNRKADDPILLYRGPMKGHWTDTEAITTAFPAAPGEKQPSNFAQQLIDGVQGTGEVTLALSPAPHVSWLFLAMIWPPMQGWPVLVPPGALTTEFATRAGPGGPPELPESRHESAGRSRVFFPVQVGDPNGRLDEIRFYLVNFQVLQLIDNVNRGERSDPLARMDLRADGWRVEIESLPNEEFGQVVHHLEEQRGYAITHTCRIWREGGKAAQNPFTFAEAESILEAVQLFFSFVRGGMVAVALPVGYRNGTSEFEQWSVTTVDPGRYPDPHRSRPYPGWDLWYDHPPFNRKAAAWLPPMFEQFAAKWWHPDSQFQKLWRKVFRELILTYTDAERMEQSTAIVPACTALETLGWAVLVKMEQWITEDRPPGGGRSEYESLTAADRLRLLLRWAGLSTEIPTSLSRIRQEAQGRDNWDGPQIATWARNRVVHPDRRDRLVDGIAAEAWLLAMWYAELTILKLLDYDGWFRDRLDNEKIKRVPWADESSVPE</sequence>
<evidence type="ECO:0000259" key="1">
    <source>
        <dbReference type="Pfam" id="PF26308"/>
    </source>
</evidence>